<feature type="transmembrane region" description="Helical" evidence="1">
    <location>
        <begin position="195"/>
        <end position="217"/>
    </location>
</feature>
<evidence type="ECO:0000256" key="1">
    <source>
        <dbReference type="SAM" id="Phobius"/>
    </source>
</evidence>
<feature type="transmembrane region" description="Helical" evidence="1">
    <location>
        <begin position="318"/>
        <end position="339"/>
    </location>
</feature>
<feature type="transmembrane region" description="Helical" evidence="1">
    <location>
        <begin position="258"/>
        <end position="281"/>
    </location>
</feature>
<keyword evidence="1" id="KW-0472">Membrane</keyword>
<sequence length="402" mass="47623">MNILSFYCLSPSSFIFSFMIPLSIFFFVLPNFFSALLCFTFPNSYSFDSFPSPIILIRLSIYISSFCPCPFFHFARLPLRSAFFITYLLLYLFFIYLFFVLSLPSVFYFLFLFFFFFSFAFVLAPFTFFLSFFFTFIFFIAVIFEPTHDLLQKKSPFPIILFFFLIFSPFRFPLHFVFSLHYLSLILKKFSFISLYLFFLPFSLFFFSFLPLTFIPFSSISRFLVTFSIFFFSLLPPLFQPSLFYFSIFSSFLFSPSFIASLSGFLSFFLISLLIFFFFSFLFTKLTFSPFSFISRFLITFLFYTFPFLFYRLSFSPFIFLFSFFSLYSFHQLFIFLFLSPESNIPLPVISVFLKALPAISFTFSKNPSGYLSMSFLLYLSFFNNPSCIFFLSLSLSPSLSP</sequence>
<proteinExistence type="predicted"/>
<evidence type="ECO:0000313" key="2">
    <source>
        <dbReference type="EMBL" id="CAE1262661.1"/>
    </source>
</evidence>
<accession>A0A812CDN9</accession>
<organism evidence="2 3">
    <name type="scientific">Acanthosepion pharaonis</name>
    <name type="common">Pharaoh cuttlefish</name>
    <name type="synonym">Sepia pharaonis</name>
    <dbReference type="NCBI Taxonomy" id="158019"/>
    <lineage>
        <taxon>Eukaryota</taxon>
        <taxon>Metazoa</taxon>
        <taxon>Spiralia</taxon>
        <taxon>Lophotrochozoa</taxon>
        <taxon>Mollusca</taxon>
        <taxon>Cephalopoda</taxon>
        <taxon>Coleoidea</taxon>
        <taxon>Decapodiformes</taxon>
        <taxon>Sepiida</taxon>
        <taxon>Sepiina</taxon>
        <taxon>Sepiidae</taxon>
        <taxon>Acanthosepion</taxon>
    </lineage>
</organism>
<feature type="transmembrane region" description="Helical" evidence="1">
    <location>
        <begin position="53"/>
        <end position="75"/>
    </location>
</feature>
<feature type="transmembrane region" description="Helical" evidence="1">
    <location>
        <begin position="12"/>
        <end position="33"/>
    </location>
</feature>
<feature type="transmembrane region" description="Helical" evidence="1">
    <location>
        <begin position="223"/>
        <end position="246"/>
    </location>
</feature>
<gene>
    <name evidence="2" type="ORF">SPHA_33341</name>
</gene>
<keyword evidence="1" id="KW-1133">Transmembrane helix</keyword>
<feature type="transmembrane region" description="Helical" evidence="1">
    <location>
        <begin position="159"/>
        <end position="183"/>
    </location>
</feature>
<comment type="caution">
    <text evidence="2">The sequence shown here is derived from an EMBL/GenBank/DDBJ whole genome shotgun (WGS) entry which is preliminary data.</text>
</comment>
<protein>
    <submittedName>
        <fullName evidence="2">Uncharacterized protein</fullName>
    </submittedName>
</protein>
<reference evidence="2" key="1">
    <citation type="submission" date="2021-01" db="EMBL/GenBank/DDBJ databases">
        <authorList>
            <person name="Li R."/>
            <person name="Bekaert M."/>
        </authorList>
    </citation>
    <scope>NUCLEOTIDE SEQUENCE</scope>
    <source>
        <strain evidence="2">Farmed</strain>
    </source>
</reference>
<dbReference type="AlphaFoldDB" id="A0A812CDN9"/>
<name>A0A812CDN9_ACAPH</name>
<feature type="transmembrane region" description="Helical" evidence="1">
    <location>
        <begin position="293"/>
        <end position="311"/>
    </location>
</feature>
<keyword evidence="3" id="KW-1185">Reference proteome</keyword>
<feature type="transmembrane region" description="Helical" evidence="1">
    <location>
        <begin position="128"/>
        <end position="147"/>
    </location>
</feature>
<feature type="transmembrane region" description="Helical" evidence="1">
    <location>
        <begin position="376"/>
        <end position="396"/>
    </location>
</feature>
<dbReference type="EMBL" id="CAHIKZ030001394">
    <property type="protein sequence ID" value="CAE1262661.1"/>
    <property type="molecule type" value="Genomic_DNA"/>
</dbReference>
<keyword evidence="1" id="KW-0812">Transmembrane</keyword>
<feature type="transmembrane region" description="Helical" evidence="1">
    <location>
        <begin position="345"/>
        <end position="364"/>
    </location>
</feature>
<dbReference type="Proteomes" id="UP000597762">
    <property type="component" value="Unassembled WGS sequence"/>
</dbReference>
<evidence type="ECO:0000313" key="3">
    <source>
        <dbReference type="Proteomes" id="UP000597762"/>
    </source>
</evidence>